<dbReference type="Gene3D" id="3.20.80.10">
    <property type="entry name" value="Regulatory factor, effector binding domain"/>
    <property type="match status" value="1"/>
</dbReference>
<comment type="similarity">
    <text evidence="1">Belongs to the HEBP family.</text>
</comment>
<dbReference type="InterPro" id="IPR006917">
    <property type="entry name" value="SOUL_heme-bd"/>
</dbReference>
<accession>A0AAW2IZD5</accession>
<evidence type="ECO:0000256" key="1">
    <source>
        <dbReference type="ARBA" id="ARBA00009817"/>
    </source>
</evidence>
<dbReference type="AlphaFoldDB" id="A0AAW2IZD5"/>
<dbReference type="FunFam" id="3.20.80.10:FF:000002">
    <property type="entry name" value="Heme-binding protein 2"/>
    <property type="match status" value="1"/>
</dbReference>
<dbReference type="SUPFAM" id="SSF55136">
    <property type="entry name" value="Probable bacterial effector-binding domain"/>
    <property type="match status" value="1"/>
</dbReference>
<name>A0AAW2IZD5_9LAMI</name>
<comment type="caution">
    <text evidence="3">The sequence shown here is derived from an EMBL/GenBank/DDBJ whole genome shotgun (WGS) entry which is preliminary data.</text>
</comment>
<protein>
    <recommendedName>
        <fullName evidence="4">SOUL heme-binding family protein</fullName>
    </recommendedName>
</protein>
<evidence type="ECO:0000313" key="3">
    <source>
        <dbReference type="EMBL" id="KAL0287306.1"/>
    </source>
</evidence>
<dbReference type="Pfam" id="PF04832">
    <property type="entry name" value="SOUL"/>
    <property type="match status" value="1"/>
</dbReference>
<dbReference type="PANTHER" id="PTHR11220:SF25">
    <property type="entry name" value="F3F9.4"/>
    <property type="match status" value="1"/>
</dbReference>
<sequence length="254" mass="28225">MPAFDLFKLSFLLNLLSTSNLNLWAGNEAGPVAVFPPTCNRIECPSYDVVHTGMGLKFGVTIPACGCQPSLSMMFHLFLPLEQGSASKFDFALFWFNASVCSLVIWDVEFVFLRFMLFDYIQGKNDNEQKIEMTGPVITEVIPSDGPFCASSFSVSFYVPKENQQNPPSAKGLHLQKWGVTYVAVRQFGGFVADEDVGEEAAALYASVAGTVWSDAIEKSHAGDGATDYIVAQYNSPFEFRNRVNEIWLTFDWE</sequence>
<evidence type="ECO:0000256" key="2">
    <source>
        <dbReference type="SAM" id="SignalP"/>
    </source>
</evidence>
<feature type="chain" id="PRO_5043800211" description="SOUL heme-binding family protein" evidence="2">
    <location>
        <begin position="19"/>
        <end position="254"/>
    </location>
</feature>
<gene>
    <name evidence="3" type="ORF">Scaly_2768200</name>
</gene>
<keyword evidence="2" id="KW-0732">Signal</keyword>
<reference evidence="3" key="2">
    <citation type="journal article" date="2024" name="Plant">
        <title>Genomic evolution and insights into agronomic trait innovations of Sesamum species.</title>
        <authorList>
            <person name="Miao H."/>
            <person name="Wang L."/>
            <person name="Qu L."/>
            <person name="Liu H."/>
            <person name="Sun Y."/>
            <person name="Le M."/>
            <person name="Wang Q."/>
            <person name="Wei S."/>
            <person name="Zheng Y."/>
            <person name="Lin W."/>
            <person name="Duan Y."/>
            <person name="Cao H."/>
            <person name="Xiong S."/>
            <person name="Wang X."/>
            <person name="Wei L."/>
            <person name="Li C."/>
            <person name="Ma Q."/>
            <person name="Ju M."/>
            <person name="Zhao R."/>
            <person name="Li G."/>
            <person name="Mu C."/>
            <person name="Tian Q."/>
            <person name="Mei H."/>
            <person name="Zhang T."/>
            <person name="Gao T."/>
            <person name="Zhang H."/>
        </authorList>
    </citation>
    <scope>NUCLEOTIDE SEQUENCE</scope>
    <source>
        <strain evidence="3">KEN8</strain>
    </source>
</reference>
<feature type="signal peptide" evidence="2">
    <location>
        <begin position="1"/>
        <end position="18"/>
    </location>
</feature>
<dbReference type="PANTHER" id="PTHR11220">
    <property type="entry name" value="HEME-BINDING PROTEIN-RELATED"/>
    <property type="match status" value="1"/>
</dbReference>
<organism evidence="3">
    <name type="scientific">Sesamum calycinum</name>
    <dbReference type="NCBI Taxonomy" id="2727403"/>
    <lineage>
        <taxon>Eukaryota</taxon>
        <taxon>Viridiplantae</taxon>
        <taxon>Streptophyta</taxon>
        <taxon>Embryophyta</taxon>
        <taxon>Tracheophyta</taxon>
        <taxon>Spermatophyta</taxon>
        <taxon>Magnoliopsida</taxon>
        <taxon>eudicotyledons</taxon>
        <taxon>Gunneridae</taxon>
        <taxon>Pentapetalae</taxon>
        <taxon>asterids</taxon>
        <taxon>lamiids</taxon>
        <taxon>Lamiales</taxon>
        <taxon>Pedaliaceae</taxon>
        <taxon>Sesamum</taxon>
    </lineage>
</organism>
<evidence type="ECO:0008006" key="4">
    <source>
        <dbReference type="Google" id="ProtNLM"/>
    </source>
</evidence>
<dbReference type="EMBL" id="JACGWM010001827">
    <property type="protein sequence ID" value="KAL0287306.1"/>
    <property type="molecule type" value="Genomic_DNA"/>
</dbReference>
<reference evidence="3" key="1">
    <citation type="submission" date="2020-06" db="EMBL/GenBank/DDBJ databases">
        <authorList>
            <person name="Li T."/>
            <person name="Hu X."/>
            <person name="Zhang T."/>
            <person name="Song X."/>
            <person name="Zhang H."/>
            <person name="Dai N."/>
            <person name="Sheng W."/>
            <person name="Hou X."/>
            <person name="Wei L."/>
        </authorList>
    </citation>
    <scope>NUCLEOTIDE SEQUENCE</scope>
    <source>
        <strain evidence="3">KEN8</strain>
        <tissue evidence="3">Leaf</tissue>
    </source>
</reference>
<proteinExistence type="inferred from homology"/>
<dbReference type="InterPro" id="IPR011256">
    <property type="entry name" value="Reg_factor_effector_dom_sf"/>
</dbReference>